<protein>
    <submittedName>
        <fullName evidence="2">Uncharacterized protein</fullName>
    </submittedName>
</protein>
<accession>A0AAV4BZ12</accession>
<dbReference type="AlphaFoldDB" id="A0AAV4BZ12"/>
<evidence type="ECO:0000313" key="2">
    <source>
        <dbReference type="EMBL" id="GFO24367.1"/>
    </source>
</evidence>
<evidence type="ECO:0000313" key="3">
    <source>
        <dbReference type="Proteomes" id="UP000735302"/>
    </source>
</evidence>
<feature type="transmembrane region" description="Helical" evidence="1">
    <location>
        <begin position="66"/>
        <end position="83"/>
    </location>
</feature>
<sequence>MQAFDRFALVSRDITPTSMPPAVRYAAAQRFIDLSSRVHMHALFGLWAAAMPLDILYTSFLAELQIVRFVFFGNSVFVWFHWLKKKKNQHVTLPFFNSKTNKFRGSKTRI</sequence>
<keyword evidence="3" id="KW-1185">Reference proteome</keyword>
<evidence type="ECO:0000256" key="1">
    <source>
        <dbReference type="SAM" id="Phobius"/>
    </source>
</evidence>
<feature type="transmembrane region" description="Helical" evidence="1">
    <location>
        <begin position="40"/>
        <end position="60"/>
    </location>
</feature>
<dbReference type="Proteomes" id="UP000735302">
    <property type="component" value="Unassembled WGS sequence"/>
</dbReference>
<keyword evidence="1" id="KW-0812">Transmembrane</keyword>
<comment type="caution">
    <text evidence="2">The sequence shown here is derived from an EMBL/GenBank/DDBJ whole genome shotgun (WGS) entry which is preliminary data.</text>
</comment>
<keyword evidence="1" id="KW-0472">Membrane</keyword>
<keyword evidence="1" id="KW-1133">Transmembrane helix</keyword>
<dbReference type="EMBL" id="BLXT01005617">
    <property type="protein sequence ID" value="GFO24367.1"/>
    <property type="molecule type" value="Genomic_DNA"/>
</dbReference>
<gene>
    <name evidence="2" type="ORF">PoB_005087200</name>
</gene>
<reference evidence="2 3" key="1">
    <citation type="journal article" date="2021" name="Elife">
        <title>Chloroplast acquisition without the gene transfer in kleptoplastic sea slugs, Plakobranchus ocellatus.</title>
        <authorList>
            <person name="Maeda T."/>
            <person name="Takahashi S."/>
            <person name="Yoshida T."/>
            <person name="Shimamura S."/>
            <person name="Takaki Y."/>
            <person name="Nagai Y."/>
            <person name="Toyoda A."/>
            <person name="Suzuki Y."/>
            <person name="Arimoto A."/>
            <person name="Ishii H."/>
            <person name="Satoh N."/>
            <person name="Nishiyama T."/>
            <person name="Hasebe M."/>
            <person name="Maruyama T."/>
            <person name="Minagawa J."/>
            <person name="Obokata J."/>
            <person name="Shigenobu S."/>
        </authorList>
    </citation>
    <scope>NUCLEOTIDE SEQUENCE [LARGE SCALE GENOMIC DNA]</scope>
</reference>
<proteinExistence type="predicted"/>
<organism evidence="2 3">
    <name type="scientific">Plakobranchus ocellatus</name>
    <dbReference type="NCBI Taxonomy" id="259542"/>
    <lineage>
        <taxon>Eukaryota</taxon>
        <taxon>Metazoa</taxon>
        <taxon>Spiralia</taxon>
        <taxon>Lophotrochozoa</taxon>
        <taxon>Mollusca</taxon>
        <taxon>Gastropoda</taxon>
        <taxon>Heterobranchia</taxon>
        <taxon>Euthyneura</taxon>
        <taxon>Panpulmonata</taxon>
        <taxon>Sacoglossa</taxon>
        <taxon>Placobranchoidea</taxon>
        <taxon>Plakobranchidae</taxon>
        <taxon>Plakobranchus</taxon>
    </lineage>
</organism>
<name>A0AAV4BZ12_9GAST</name>